<dbReference type="PANTHER" id="PTHR12203:SF108">
    <property type="entry name" value="O-GLUCOSYLTRANSFERASE RUMI HOMOLOG"/>
    <property type="match status" value="1"/>
</dbReference>
<dbReference type="Gramene" id="CDP08836">
    <property type="protein sequence ID" value="CDP08836"/>
    <property type="gene ID" value="GSCOC_T00027945001"/>
</dbReference>
<dbReference type="Pfam" id="PF05686">
    <property type="entry name" value="Glyco_transf_90"/>
    <property type="match status" value="4"/>
</dbReference>
<dbReference type="InterPro" id="IPR006598">
    <property type="entry name" value="CAP10"/>
</dbReference>
<sequence length="1227" mass="143750">MKAEDEKLMNIFWLRPAFQKNSWRAGGWCSSSSKTLALTTTVLVLLIVLVVSSLAFAGWVDLGNYSGISYENALNLFVRTPSSPPPPPPPPLQFPLDCTAWNQSKTCPNNYPIKYEPTNLDPSSNTTCPDYFRWIHEDLRHWKGTGITREMLEGARRHAHFRLVILDGKVYAEKYRESIQTRALFTMWGIVQLARWYPGRLPDLELLFDCNDRPVIPSKAFRGPNAGPPPLFRYCSDWSNLDIVFPDWSFWGWAETHIRPWKSLLKDIREGNKRIKWKDRVPYAYWKGNPHVAPWRGDLMRCNVTEKEDWNARLYVQDWIKEGQTGYNQSNLEDQCTHRYKIYIEGWAWSVSEKYIFACDSPVMLITPRFYDFFIRGMVPQRHYWPVRDNDKCRSLKFAVEYGNNHTEKAEAIGAAGGRFIHEDMKMEYVYDYIFHLLNEYAKLLKFKPTIPPNAMELCAEALACPADGNWRKFMEESLEKSPSLHTNPCTLPPPYSPEALKGFNDEKFKLTKENDFSSISYENVLKLFEKTTRFHPPPLEHPLDCIAWDQKNKTCSSKYPTTYQPMNNHYPSSNPTCPDYFRWIHEDLKPWKGTGITRDMVERAREPAHFRLVILDGKVYVEKIKEFVLLVDQDFSNWEEEVRTGFNHSNVADQCTYRYKIYIEGYGWSVSEKYIFACDSAVLLMTPRFHDFFIRGMLPQRHYWPVKDNDKCRSLKFAVEYGNNHTEKAEAIGAAGSRFIHEGMKMEYVYDYIFHLLNEYGKLLKFKPTIPPNAIELCPESMACPADQNWRRFREESLFITKPECFLNCLESLPVAQNANHSGVEEECPEYFQWIHEDLKPWRATGISREMVERGRVLAHIRVVIVGGRVYVENYKRAFQTRDVVTVWGILQLLRFYPGKLPDLDLMFECGDKPVIQKQDYEGSEATIPPPMFHYCGDNQTYDIVFPDWSFWGWSEVNIKPWELLKKDLKESSDKIKWMDREPNAYWKGNTLLGPQRRGLVKCNVSKNKEWNTQIYDLDWRRERKEGFKTTDLASQCRHRYKIYVEGHAWSVSQKYILGCDSMSLVIDPHYYDFYSRGLLPTVHYWPISENDMCGSINNAVKWGNKHAKQAQEIGKAGSRFVQEKLMMRHVYDYMFHVLYQYAKLLKYQPTVPKGAVEVCSETLICNSKGLRKKFRSYSMVTNPAESSPCTLQPHFNQKKTQDLLKRKEHLKKQIEPFEAGENIRR</sequence>
<dbReference type="InParanoid" id="A0A068UK48"/>
<gene>
    <name evidence="2" type="ORF">GSCOC_T00027945001</name>
</gene>
<protein>
    <recommendedName>
        <fullName evidence="1">Glycosyl transferase CAP10 domain-containing protein</fullName>
    </recommendedName>
</protein>
<dbReference type="SMART" id="SM00672">
    <property type="entry name" value="CAP10"/>
    <property type="match status" value="3"/>
</dbReference>
<feature type="domain" description="Glycosyl transferase CAP10" evidence="1">
    <location>
        <begin position="901"/>
        <end position="1150"/>
    </location>
</feature>
<dbReference type="Proteomes" id="UP000295252">
    <property type="component" value="Chromosome IV"/>
</dbReference>
<evidence type="ECO:0000313" key="2">
    <source>
        <dbReference type="EMBL" id="CDP08836.1"/>
    </source>
</evidence>
<dbReference type="AlphaFoldDB" id="A0A068UK48"/>
<feature type="domain" description="Glycosyl transferase CAP10" evidence="1">
    <location>
        <begin position="536"/>
        <end position="768"/>
    </location>
</feature>
<dbReference type="PANTHER" id="PTHR12203">
    <property type="entry name" value="KDEL LYS-ASP-GLU-LEU CONTAINING - RELATED"/>
    <property type="match status" value="1"/>
</dbReference>
<proteinExistence type="predicted"/>
<accession>A0A068UK48</accession>
<keyword evidence="3" id="KW-1185">Reference proteome</keyword>
<evidence type="ECO:0000313" key="3">
    <source>
        <dbReference type="Proteomes" id="UP000295252"/>
    </source>
</evidence>
<organism evidence="2 3">
    <name type="scientific">Coffea canephora</name>
    <name type="common">Robusta coffee</name>
    <dbReference type="NCBI Taxonomy" id="49390"/>
    <lineage>
        <taxon>Eukaryota</taxon>
        <taxon>Viridiplantae</taxon>
        <taxon>Streptophyta</taxon>
        <taxon>Embryophyta</taxon>
        <taxon>Tracheophyta</taxon>
        <taxon>Spermatophyta</taxon>
        <taxon>Magnoliopsida</taxon>
        <taxon>eudicotyledons</taxon>
        <taxon>Gunneridae</taxon>
        <taxon>Pentapetalae</taxon>
        <taxon>asterids</taxon>
        <taxon>lamiids</taxon>
        <taxon>Gentianales</taxon>
        <taxon>Rubiaceae</taxon>
        <taxon>Ixoroideae</taxon>
        <taxon>Gardenieae complex</taxon>
        <taxon>Bertiereae - Coffeeae clade</taxon>
        <taxon>Coffeeae</taxon>
        <taxon>Coffea</taxon>
    </lineage>
</organism>
<dbReference type="OMA" id="FAVEYGN"/>
<dbReference type="InterPro" id="IPR051091">
    <property type="entry name" value="O-Glucosyltr/Glycosyltrsf_90"/>
</dbReference>
<reference evidence="3" key="1">
    <citation type="journal article" date="2014" name="Science">
        <title>The coffee genome provides insight into the convergent evolution of caffeine biosynthesis.</title>
        <authorList>
            <person name="Denoeud F."/>
            <person name="Carretero-Paulet L."/>
            <person name="Dereeper A."/>
            <person name="Droc G."/>
            <person name="Guyot R."/>
            <person name="Pietrella M."/>
            <person name="Zheng C."/>
            <person name="Alberti A."/>
            <person name="Anthony F."/>
            <person name="Aprea G."/>
            <person name="Aury J.M."/>
            <person name="Bento P."/>
            <person name="Bernard M."/>
            <person name="Bocs S."/>
            <person name="Campa C."/>
            <person name="Cenci A."/>
            <person name="Combes M.C."/>
            <person name="Crouzillat D."/>
            <person name="Da Silva C."/>
            <person name="Daddiego L."/>
            <person name="De Bellis F."/>
            <person name="Dussert S."/>
            <person name="Garsmeur O."/>
            <person name="Gayraud T."/>
            <person name="Guignon V."/>
            <person name="Jahn K."/>
            <person name="Jamilloux V."/>
            <person name="Joet T."/>
            <person name="Labadie K."/>
            <person name="Lan T."/>
            <person name="Leclercq J."/>
            <person name="Lepelley M."/>
            <person name="Leroy T."/>
            <person name="Li L.T."/>
            <person name="Librado P."/>
            <person name="Lopez L."/>
            <person name="Munoz A."/>
            <person name="Noel B."/>
            <person name="Pallavicini A."/>
            <person name="Perrotta G."/>
            <person name="Poncet V."/>
            <person name="Pot D."/>
            <person name="Priyono X."/>
            <person name="Rigoreau M."/>
            <person name="Rouard M."/>
            <person name="Rozas J."/>
            <person name="Tranchant-Dubreuil C."/>
            <person name="VanBuren R."/>
            <person name="Zhang Q."/>
            <person name="Andrade A.C."/>
            <person name="Argout X."/>
            <person name="Bertrand B."/>
            <person name="de Kochko A."/>
            <person name="Graziosi G."/>
            <person name="Henry R.J."/>
            <person name="Jayarama X."/>
            <person name="Ming R."/>
            <person name="Nagai C."/>
            <person name="Rounsley S."/>
            <person name="Sankoff D."/>
            <person name="Giuliano G."/>
            <person name="Albert V.A."/>
            <person name="Wincker P."/>
            <person name="Lashermes P."/>
        </authorList>
    </citation>
    <scope>NUCLEOTIDE SEQUENCE [LARGE SCALE GENOMIC DNA]</scope>
    <source>
        <strain evidence="3">cv. DH200-94</strain>
    </source>
</reference>
<name>A0A068UK48_COFCA</name>
<dbReference type="OrthoDB" id="202415at2759"/>
<dbReference type="EMBL" id="HG739119">
    <property type="protein sequence ID" value="CDP08836.1"/>
    <property type="molecule type" value="Genomic_DNA"/>
</dbReference>
<feature type="domain" description="Glycosyl transferase CAP10" evidence="1">
    <location>
        <begin position="200"/>
        <end position="448"/>
    </location>
</feature>
<evidence type="ECO:0000259" key="1">
    <source>
        <dbReference type="SMART" id="SM00672"/>
    </source>
</evidence>